<feature type="signal peptide" evidence="1">
    <location>
        <begin position="1"/>
        <end position="26"/>
    </location>
</feature>
<evidence type="ECO:0000256" key="1">
    <source>
        <dbReference type="SAM" id="SignalP"/>
    </source>
</evidence>
<dbReference type="RefSeq" id="WP_097939875.1">
    <property type="nucleotide sequence ID" value="NZ_BLKS01000001.1"/>
</dbReference>
<keyword evidence="3" id="KW-1185">Reference proteome</keyword>
<keyword evidence="1" id="KW-0732">Signal</keyword>
<evidence type="ECO:0000313" key="3">
    <source>
        <dbReference type="Proteomes" id="UP000220914"/>
    </source>
</evidence>
<dbReference type="OrthoDB" id="4628477at2"/>
<dbReference type="AlphaFoldDB" id="A0A2A7N7L2"/>
<protein>
    <recommendedName>
        <fullName evidence="4">Secreted protein</fullName>
    </recommendedName>
</protein>
<dbReference type="EMBL" id="PDCP01000013">
    <property type="protein sequence ID" value="PEG39819.1"/>
    <property type="molecule type" value="Genomic_DNA"/>
</dbReference>
<comment type="caution">
    <text evidence="2">The sequence shown here is derived from an EMBL/GenBank/DDBJ whole genome shotgun (WGS) entry which is preliminary data.</text>
</comment>
<feature type="chain" id="PRO_5013355193" description="Secreted protein" evidence="1">
    <location>
        <begin position="27"/>
        <end position="157"/>
    </location>
</feature>
<organism evidence="2 3">
    <name type="scientific">Mycolicibacterium agri</name>
    <name type="common">Mycobacterium agri</name>
    <dbReference type="NCBI Taxonomy" id="36811"/>
    <lineage>
        <taxon>Bacteria</taxon>
        <taxon>Bacillati</taxon>
        <taxon>Actinomycetota</taxon>
        <taxon>Actinomycetes</taxon>
        <taxon>Mycobacteriales</taxon>
        <taxon>Mycobacteriaceae</taxon>
        <taxon>Mycolicibacterium</taxon>
    </lineage>
</organism>
<evidence type="ECO:0008006" key="4">
    <source>
        <dbReference type="Google" id="ProtNLM"/>
    </source>
</evidence>
<accession>A0A2A7N7L2</accession>
<sequence length="157" mass="15600">MLNRTLVGVLGVAGAMVFGAPGFAAADPPPAPNINAFPSERPSEYAVQDGAWYAFTVPGGVTCVLDKQSGGYGCSGPIPAAPGGANMVTAPATGAPGFATSARPLYGVVEGAKPLPPNTRLSFRTVSCGTDGVVTTCLNSADQSGFVLSPAGSYTFG</sequence>
<reference evidence="2 3" key="1">
    <citation type="submission" date="2017-10" db="EMBL/GenBank/DDBJ databases">
        <title>The new phylogeny of genus Mycobacterium.</title>
        <authorList>
            <person name="Tortoli E."/>
            <person name="Trovato A."/>
            <person name="Cirillo D.M."/>
        </authorList>
    </citation>
    <scope>NUCLEOTIDE SEQUENCE [LARGE SCALE GENOMIC DNA]</scope>
    <source>
        <strain evidence="2 3">CCUG37673</strain>
    </source>
</reference>
<dbReference type="Proteomes" id="UP000220914">
    <property type="component" value="Unassembled WGS sequence"/>
</dbReference>
<gene>
    <name evidence="2" type="ORF">CQY20_09675</name>
</gene>
<name>A0A2A7N7L2_MYCAG</name>
<proteinExistence type="predicted"/>
<evidence type="ECO:0000313" key="2">
    <source>
        <dbReference type="EMBL" id="PEG39819.1"/>
    </source>
</evidence>